<evidence type="ECO:0000313" key="3">
    <source>
        <dbReference type="Proteomes" id="UP000464787"/>
    </source>
</evidence>
<organism evidence="2 3">
    <name type="scientific">Xylophilus rhododendri</name>
    <dbReference type="NCBI Taxonomy" id="2697032"/>
    <lineage>
        <taxon>Bacteria</taxon>
        <taxon>Pseudomonadati</taxon>
        <taxon>Pseudomonadota</taxon>
        <taxon>Betaproteobacteria</taxon>
        <taxon>Burkholderiales</taxon>
        <taxon>Xylophilus</taxon>
    </lineage>
</organism>
<keyword evidence="2" id="KW-0378">Hydrolase</keyword>
<dbReference type="GO" id="GO:0016787">
    <property type="term" value="F:hydrolase activity"/>
    <property type="evidence" value="ECO:0007669"/>
    <property type="project" value="UniProtKB-KW"/>
</dbReference>
<reference evidence="2 3" key="1">
    <citation type="submission" date="2020-01" db="EMBL/GenBank/DDBJ databases">
        <title>Genome sequencing of strain KACC 21265.</title>
        <authorList>
            <person name="Heo J."/>
            <person name="Kim S.-J."/>
            <person name="Kim J.-S."/>
            <person name="Hong S.-B."/>
            <person name="Kwon S.-W."/>
        </authorList>
    </citation>
    <scope>NUCLEOTIDE SEQUENCE [LARGE SCALE GENOMIC DNA]</scope>
    <source>
        <strain evidence="2 3">KACC 21265</strain>
    </source>
</reference>
<keyword evidence="3" id="KW-1185">Reference proteome</keyword>
<dbReference type="AlphaFoldDB" id="A0A857JEC8"/>
<proteinExistence type="predicted"/>
<evidence type="ECO:0000259" key="1">
    <source>
        <dbReference type="Pfam" id="PF00561"/>
    </source>
</evidence>
<dbReference type="PANTHER" id="PTHR46438">
    <property type="entry name" value="ALPHA/BETA-HYDROLASES SUPERFAMILY PROTEIN"/>
    <property type="match status" value="1"/>
</dbReference>
<name>A0A857JEC8_9BURK</name>
<dbReference type="Proteomes" id="UP000464787">
    <property type="component" value="Chromosome"/>
</dbReference>
<dbReference type="InterPro" id="IPR029058">
    <property type="entry name" value="AB_hydrolase_fold"/>
</dbReference>
<dbReference type="EMBL" id="CP047650">
    <property type="protein sequence ID" value="QHJ01552.1"/>
    <property type="molecule type" value="Genomic_DNA"/>
</dbReference>
<gene>
    <name evidence="2" type="ORF">GT347_14160</name>
</gene>
<feature type="domain" description="AB hydrolase-1" evidence="1">
    <location>
        <begin position="10"/>
        <end position="238"/>
    </location>
</feature>
<accession>A0A857JEC8</accession>
<dbReference type="SUPFAM" id="SSF53474">
    <property type="entry name" value="alpha/beta-Hydrolases"/>
    <property type="match status" value="1"/>
</dbReference>
<dbReference type="Gene3D" id="3.40.50.1820">
    <property type="entry name" value="alpha/beta hydrolase"/>
    <property type="match status" value="1"/>
</dbReference>
<dbReference type="KEGG" id="xyk:GT347_14160"/>
<dbReference type="PANTHER" id="PTHR46438:SF11">
    <property type="entry name" value="LIPASE-RELATED"/>
    <property type="match status" value="1"/>
</dbReference>
<protein>
    <submittedName>
        <fullName evidence="2">Alpha/beta fold hydrolase</fullName>
    </submittedName>
</protein>
<sequence>MVFRRIGNGPPLLLLHGGHGSWLHWVRNVDALSARHTLWLADMPGYGDSGVPEGAQTLENIVGVLGRAVDQLLGESTALDIAGFSFGGLCAATLAAARPQVRRVALLGPGGHGLPRRERLGMLNWKDLPPGPERDARLHHNLAALMLHEPAHIDAMALALHRSACVNTRWRSKGLSRRALLPDALEILSQRQVPVLLAWGEHDVTAVPTQAGPALLAGASQMELVIVPNAGHWLQYEAADATDRLLLDWFAPA</sequence>
<evidence type="ECO:0000313" key="2">
    <source>
        <dbReference type="EMBL" id="QHJ01552.1"/>
    </source>
</evidence>
<dbReference type="InterPro" id="IPR000073">
    <property type="entry name" value="AB_hydrolase_1"/>
</dbReference>
<dbReference type="Pfam" id="PF00561">
    <property type="entry name" value="Abhydrolase_1"/>
    <property type="match status" value="1"/>
</dbReference>